<dbReference type="InterPro" id="IPR058240">
    <property type="entry name" value="rSAM_sf"/>
</dbReference>
<dbReference type="EMBL" id="HBHX01023889">
    <property type="protein sequence ID" value="CAE0112616.1"/>
    <property type="molecule type" value="Transcribed_RNA"/>
</dbReference>
<protein>
    <recommendedName>
        <fullName evidence="2">Radical SAM core domain-containing protein</fullName>
    </recommendedName>
</protein>
<gene>
    <name evidence="1" type="ORF">HERI1096_LOCUS13276</name>
</gene>
<organism evidence="1">
    <name type="scientific">Haptolina ericina</name>
    <dbReference type="NCBI Taxonomy" id="156174"/>
    <lineage>
        <taxon>Eukaryota</taxon>
        <taxon>Haptista</taxon>
        <taxon>Haptophyta</taxon>
        <taxon>Prymnesiophyceae</taxon>
        <taxon>Prymnesiales</taxon>
        <taxon>Prymnesiaceae</taxon>
        <taxon>Haptolina</taxon>
    </lineage>
</organism>
<sequence>MVAAIALAGVTYRLGRSLYVSLTNSCNAVSLQQSRGPGFAISGDFSPLPVGCEPDAQAVADAVRQAFETSPGVFGNIVFAGAGDPLLRLHVLESSAQLIRDQYDGVQLRVNTNGLIANSGAADTAARLHSVGVSTVSVALMTADPEQYSALMKPEKLRLSPGFSLQLGHQQVCGFVSACIAAGLNVECTAVRSPEVDIGAAEALAGELGASFRARSWHPP</sequence>
<dbReference type="InterPro" id="IPR013785">
    <property type="entry name" value="Aldolase_TIM"/>
</dbReference>
<dbReference type="Gene3D" id="3.20.20.70">
    <property type="entry name" value="Aldolase class I"/>
    <property type="match status" value="1"/>
</dbReference>
<accession>A0A7S3AR22</accession>
<evidence type="ECO:0008006" key="2">
    <source>
        <dbReference type="Google" id="ProtNLM"/>
    </source>
</evidence>
<proteinExistence type="predicted"/>
<dbReference type="SUPFAM" id="SSF102114">
    <property type="entry name" value="Radical SAM enzymes"/>
    <property type="match status" value="1"/>
</dbReference>
<evidence type="ECO:0000313" key="1">
    <source>
        <dbReference type="EMBL" id="CAE0112616.1"/>
    </source>
</evidence>
<reference evidence="1" key="1">
    <citation type="submission" date="2021-01" db="EMBL/GenBank/DDBJ databases">
        <authorList>
            <person name="Corre E."/>
            <person name="Pelletier E."/>
            <person name="Niang G."/>
            <person name="Scheremetjew M."/>
            <person name="Finn R."/>
            <person name="Kale V."/>
            <person name="Holt S."/>
            <person name="Cochrane G."/>
            <person name="Meng A."/>
            <person name="Brown T."/>
            <person name="Cohen L."/>
        </authorList>
    </citation>
    <scope>NUCLEOTIDE SEQUENCE</scope>
    <source>
        <strain evidence="1">CCMP281</strain>
    </source>
</reference>
<dbReference type="AlphaFoldDB" id="A0A7S3AR22"/>
<name>A0A7S3AR22_9EUKA</name>